<keyword evidence="4" id="KW-1185">Reference proteome</keyword>
<name>A0AAN8EVX0_TRICO</name>
<dbReference type="Proteomes" id="UP001331761">
    <property type="component" value="Unassembled WGS sequence"/>
</dbReference>
<dbReference type="EMBL" id="WIXE01022865">
    <property type="protein sequence ID" value="KAK5967042.1"/>
    <property type="molecule type" value="Genomic_DNA"/>
</dbReference>
<organism evidence="3 4">
    <name type="scientific">Trichostrongylus colubriformis</name>
    <name type="common">Black scour worm</name>
    <dbReference type="NCBI Taxonomy" id="6319"/>
    <lineage>
        <taxon>Eukaryota</taxon>
        <taxon>Metazoa</taxon>
        <taxon>Ecdysozoa</taxon>
        <taxon>Nematoda</taxon>
        <taxon>Chromadorea</taxon>
        <taxon>Rhabditida</taxon>
        <taxon>Rhabditina</taxon>
        <taxon>Rhabditomorpha</taxon>
        <taxon>Strongyloidea</taxon>
        <taxon>Trichostrongylidae</taxon>
        <taxon>Trichostrongylus</taxon>
    </lineage>
</organism>
<comment type="caution">
    <text evidence="3">The sequence shown here is derived from an EMBL/GenBank/DDBJ whole genome shotgun (WGS) entry which is preliminary data.</text>
</comment>
<evidence type="ECO:0000313" key="4">
    <source>
        <dbReference type="Proteomes" id="UP001331761"/>
    </source>
</evidence>
<evidence type="ECO:0000313" key="3">
    <source>
        <dbReference type="EMBL" id="KAK5967042.1"/>
    </source>
</evidence>
<reference evidence="3 4" key="1">
    <citation type="submission" date="2019-10" db="EMBL/GenBank/DDBJ databases">
        <title>Assembly and Annotation for the nematode Trichostrongylus colubriformis.</title>
        <authorList>
            <person name="Martin J."/>
        </authorList>
    </citation>
    <scope>NUCLEOTIDE SEQUENCE [LARGE SCALE GENOMIC DNA]</scope>
    <source>
        <strain evidence="3">G859</strain>
        <tissue evidence="3">Whole worm</tissue>
    </source>
</reference>
<feature type="non-terminal residue" evidence="3">
    <location>
        <position position="1"/>
    </location>
</feature>
<keyword evidence="2" id="KW-1133">Transmembrane helix</keyword>
<gene>
    <name evidence="3" type="ORF">GCK32_009770</name>
</gene>
<evidence type="ECO:0000256" key="1">
    <source>
        <dbReference type="SAM" id="Coils"/>
    </source>
</evidence>
<keyword evidence="2" id="KW-0812">Transmembrane</keyword>
<dbReference type="AlphaFoldDB" id="A0AAN8EVX0"/>
<feature type="transmembrane region" description="Helical" evidence="2">
    <location>
        <begin position="98"/>
        <end position="119"/>
    </location>
</feature>
<sequence>LQAQKDDLDALEDELKQKYSEFKNKQNELKSTVQSALKESVKASVVVELGDKLQDTLDKVALKEALSQTQAEQQNNTMAVPKASVLDEVTGVSAWQTVTWILLALSILLGIALIAMIFYQVSQRNNYHNLDGSNRPDERTPIARPVISPGYVDDRKLVPAASSGPVVPVDEPQQQF</sequence>
<proteinExistence type="predicted"/>
<protein>
    <submittedName>
        <fullName evidence="3">Uncharacterized protein</fullName>
    </submittedName>
</protein>
<keyword evidence="1" id="KW-0175">Coiled coil</keyword>
<accession>A0AAN8EVX0</accession>
<feature type="coiled-coil region" evidence="1">
    <location>
        <begin position="1"/>
        <end position="39"/>
    </location>
</feature>
<keyword evidence="2" id="KW-0472">Membrane</keyword>
<evidence type="ECO:0000256" key="2">
    <source>
        <dbReference type="SAM" id="Phobius"/>
    </source>
</evidence>